<protein>
    <submittedName>
        <fullName evidence="1">Uncharacterized protein</fullName>
    </submittedName>
</protein>
<keyword evidence="2" id="KW-1185">Reference proteome</keyword>
<sequence>MFGILNIFSLIYICYNSILYSSSFLFTKLPETYAFLTVMLVIPLFFFLSESLFSKLLYVSDEIFNTILEKLNHIHGDFVYSMKSTNKKGAVCIQINFIHHFHSTCRGFLRLSSHCSNMA</sequence>
<accession>A0ACC0YDM3</accession>
<name>A0ACC0YDM3_9ROSI</name>
<comment type="caution">
    <text evidence="1">The sequence shown here is derived from an EMBL/GenBank/DDBJ whole genome shotgun (WGS) entry which is preliminary data.</text>
</comment>
<dbReference type="Proteomes" id="UP001163603">
    <property type="component" value="Chromosome 7"/>
</dbReference>
<proteinExistence type="predicted"/>
<reference evidence="2" key="1">
    <citation type="journal article" date="2023" name="G3 (Bethesda)">
        <title>Genome assembly and association tests identify interacting loci associated with vigor, precocity, and sex in interspecific pistachio rootstocks.</title>
        <authorList>
            <person name="Palmer W."/>
            <person name="Jacygrad E."/>
            <person name="Sagayaradj S."/>
            <person name="Cavanaugh K."/>
            <person name="Han R."/>
            <person name="Bertier L."/>
            <person name="Beede B."/>
            <person name="Kafkas S."/>
            <person name="Golino D."/>
            <person name="Preece J."/>
            <person name="Michelmore R."/>
        </authorList>
    </citation>
    <scope>NUCLEOTIDE SEQUENCE [LARGE SCALE GENOMIC DNA]</scope>
</reference>
<evidence type="ECO:0000313" key="1">
    <source>
        <dbReference type="EMBL" id="KAJ0034330.1"/>
    </source>
</evidence>
<evidence type="ECO:0000313" key="2">
    <source>
        <dbReference type="Proteomes" id="UP001163603"/>
    </source>
</evidence>
<gene>
    <name evidence="1" type="ORF">Pint_24265</name>
</gene>
<dbReference type="EMBL" id="CM047742">
    <property type="protein sequence ID" value="KAJ0034330.1"/>
    <property type="molecule type" value="Genomic_DNA"/>
</dbReference>
<organism evidence="1 2">
    <name type="scientific">Pistacia integerrima</name>
    <dbReference type="NCBI Taxonomy" id="434235"/>
    <lineage>
        <taxon>Eukaryota</taxon>
        <taxon>Viridiplantae</taxon>
        <taxon>Streptophyta</taxon>
        <taxon>Embryophyta</taxon>
        <taxon>Tracheophyta</taxon>
        <taxon>Spermatophyta</taxon>
        <taxon>Magnoliopsida</taxon>
        <taxon>eudicotyledons</taxon>
        <taxon>Gunneridae</taxon>
        <taxon>Pentapetalae</taxon>
        <taxon>rosids</taxon>
        <taxon>malvids</taxon>
        <taxon>Sapindales</taxon>
        <taxon>Anacardiaceae</taxon>
        <taxon>Pistacia</taxon>
    </lineage>
</organism>